<dbReference type="AlphaFoldDB" id="A0A6G0WNR1"/>
<dbReference type="SUPFAM" id="SSF54648">
    <property type="entry name" value="DLC"/>
    <property type="match status" value="2"/>
</dbReference>
<name>A0A6G0WNR1_9STRA</name>
<dbReference type="VEuPathDB" id="FungiDB:AeMF1_019907"/>
<keyword evidence="1" id="KW-0472">Membrane</keyword>
<dbReference type="GO" id="GO:0007017">
    <property type="term" value="P:microtubule-based process"/>
    <property type="evidence" value="ECO:0007669"/>
    <property type="project" value="InterPro"/>
</dbReference>
<organism evidence="2 3">
    <name type="scientific">Aphanomyces euteiches</name>
    <dbReference type="NCBI Taxonomy" id="100861"/>
    <lineage>
        <taxon>Eukaryota</taxon>
        <taxon>Sar</taxon>
        <taxon>Stramenopiles</taxon>
        <taxon>Oomycota</taxon>
        <taxon>Saprolegniomycetes</taxon>
        <taxon>Saprolegniales</taxon>
        <taxon>Verrucalvaceae</taxon>
        <taxon>Aphanomyces</taxon>
    </lineage>
</organism>
<keyword evidence="1" id="KW-1133">Transmembrane helix</keyword>
<comment type="caution">
    <text evidence="2">The sequence shown here is derived from an EMBL/GenBank/DDBJ whole genome shotgun (WGS) entry which is preliminary data.</text>
</comment>
<evidence type="ECO:0000313" key="2">
    <source>
        <dbReference type="EMBL" id="KAF0729014.1"/>
    </source>
</evidence>
<feature type="transmembrane region" description="Helical" evidence="1">
    <location>
        <begin position="270"/>
        <end position="288"/>
    </location>
</feature>
<dbReference type="GO" id="GO:0030286">
    <property type="term" value="C:dynein complex"/>
    <property type="evidence" value="ECO:0007669"/>
    <property type="project" value="InterPro"/>
</dbReference>
<dbReference type="OrthoDB" id="92719at2759"/>
<sequence length="300" mass="32641">MVAAAGSFVLSARPAVSAALKSAVLQSIQRVAKDAKTSKELAEAIRVDMDSTQGLGWHVVVGKDLSVDIRYRKGCCAIAHNKTTGVKILVYRTTVATNSIPPVTLPASANSNSIKVNVMDSTMPEDRQTQVISTIQRLVASDSDIDVQCSQLKGWLTNMYGHTWHVATTLSRDLVGSVHVNPEMLLDVIVSTSQTKHVRFLVYQHSGYESTLDLMTLLHRVFLVIAAMAGALFLFYRMSFRSECGPSVNATEDCSKVDLDKAVAGEHGQFVTTIVVVVCIGLASLIRVSRNSIRQKIKHV</sequence>
<dbReference type="InterPro" id="IPR001372">
    <property type="entry name" value="Dynein_light_chain_typ-1/2"/>
</dbReference>
<dbReference type="CDD" id="cd21450">
    <property type="entry name" value="DLC-like_DYNLL1-like"/>
    <property type="match status" value="1"/>
</dbReference>
<dbReference type="Proteomes" id="UP000481153">
    <property type="component" value="Unassembled WGS sequence"/>
</dbReference>
<keyword evidence="3" id="KW-1185">Reference proteome</keyword>
<dbReference type="Gene3D" id="3.30.740.10">
    <property type="entry name" value="Protein Inhibitor Of Neuronal Nitric Oxide Synthase"/>
    <property type="match status" value="2"/>
</dbReference>
<gene>
    <name evidence="2" type="ORF">Ae201684_013313</name>
</gene>
<evidence type="ECO:0000313" key="3">
    <source>
        <dbReference type="Proteomes" id="UP000481153"/>
    </source>
</evidence>
<keyword evidence="1" id="KW-0812">Transmembrane</keyword>
<dbReference type="EMBL" id="VJMJ01000170">
    <property type="protein sequence ID" value="KAF0729014.1"/>
    <property type="molecule type" value="Genomic_DNA"/>
</dbReference>
<protein>
    <recommendedName>
        <fullName evidence="4">Dynein light chain</fullName>
    </recommendedName>
</protein>
<dbReference type="SMART" id="SM01375">
    <property type="entry name" value="Dynein_light"/>
    <property type="match status" value="1"/>
</dbReference>
<accession>A0A6G0WNR1</accession>
<feature type="transmembrane region" description="Helical" evidence="1">
    <location>
        <begin position="217"/>
        <end position="236"/>
    </location>
</feature>
<dbReference type="InterPro" id="IPR037177">
    <property type="entry name" value="DLC_sf"/>
</dbReference>
<proteinExistence type="predicted"/>
<evidence type="ECO:0008006" key="4">
    <source>
        <dbReference type="Google" id="ProtNLM"/>
    </source>
</evidence>
<evidence type="ECO:0000256" key="1">
    <source>
        <dbReference type="SAM" id="Phobius"/>
    </source>
</evidence>
<reference evidence="2 3" key="1">
    <citation type="submission" date="2019-07" db="EMBL/GenBank/DDBJ databases">
        <title>Genomics analysis of Aphanomyces spp. identifies a new class of oomycete effector associated with host adaptation.</title>
        <authorList>
            <person name="Gaulin E."/>
        </authorList>
    </citation>
    <scope>NUCLEOTIDE SEQUENCE [LARGE SCALE GENOMIC DNA]</scope>
    <source>
        <strain evidence="2 3">ATCC 201684</strain>
    </source>
</reference>
<dbReference type="Pfam" id="PF01221">
    <property type="entry name" value="Dynein_light"/>
    <property type="match status" value="1"/>
</dbReference>